<dbReference type="Proteomes" id="UP000001399">
    <property type="component" value="Chromosome"/>
</dbReference>
<protein>
    <recommendedName>
        <fullName evidence="4">HEAT repeat domain-containing protein</fullName>
    </recommendedName>
</protein>
<dbReference type="AlphaFoldDB" id="E3I3W6"/>
<evidence type="ECO:0000256" key="1">
    <source>
        <dbReference type="SAM" id="SignalP"/>
    </source>
</evidence>
<dbReference type="OrthoDB" id="8189383at2"/>
<keyword evidence="3" id="KW-1185">Reference proteome</keyword>
<dbReference type="RefSeq" id="WP_013419911.1">
    <property type="nucleotide sequence ID" value="NC_014664.1"/>
</dbReference>
<keyword evidence="1" id="KW-0732">Signal</keyword>
<reference evidence="3" key="1">
    <citation type="journal article" date="2011" name="J. Bacteriol.">
        <title>Genome sequences of eight morphologically diverse alphaproteobacteria.</title>
        <authorList>
            <consortium name="US DOE Joint Genome Institute"/>
            <person name="Brown P.J."/>
            <person name="Kysela D.T."/>
            <person name="Buechlein A."/>
            <person name="Hemmerich C."/>
            <person name="Brun Y.V."/>
        </authorList>
    </citation>
    <scope>NUCLEOTIDE SEQUENCE [LARGE SCALE GENOMIC DNA]</scope>
    <source>
        <strain evidence="3">ATCC 17100 / ATH 3.1.1 / DSM 162 / LMG 4299</strain>
    </source>
</reference>
<name>E3I3W6_RHOVT</name>
<sequence length="355" mass="38511">MRRFLISFLILALILPASAAPPPATANWPEAGQRWIKKYRAKPEPLAVPAVIQMLSHSGALKEPDSSGLYVGFLAGVLNANPKKAQAIIEKTLPLPFEDQWIVIRAVAYSQIPDWRNHMSVLAARLPDRRVMAERYLSGELPTLNQIALEPYKPGTVEKVQSFFNGDMFFKDKEKEKEEKKRQITFASNAELIDTLWGIYFATGREGPIAQIVTLLPWSKERDSVDKLTIGSMARFTLASNAARDADLLRVLKNLQERQPKKVKPILAEVIEAAELADTARLGKDALAALDELKRKGPGSTRDLLTWGSVGQAAVSAGCLGLAVASVGTAGIPCVVGGALSTGALRYIGSSGGVE</sequence>
<evidence type="ECO:0008006" key="4">
    <source>
        <dbReference type="Google" id="ProtNLM"/>
    </source>
</evidence>
<dbReference type="HOGENOM" id="CLU_844061_0_0_5"/>
<dbReference type="eggNOG" id="ENOG502ZI9R">
    <property type="taxonomic scope" value="Bacteria"/>
</dbReference>
<organism evidence="2 3">
    <name type="scientific">Rhodomicrobium vannielii (strain ATCC 17100 / DSM 162 / LMG 4299 / NCIMB 10020 / ATH 3.1.1)</name>
    <dbReference type="NCBI Taxonomy" id="648757"/>
    <lineage>
        <taxon>Bacteria</taxon>
        <taxon>Pseudomonadati</taxon>
        <taxon>Pseudomonadota</taxon>
        <taxon>Alphaproteobacteria</taxon>
        <taxon>Hyphomicrobiales</taxon>
        <taxon>Hyphomicrobiaceae</taxon>
        <taxon>Rhodomicrobium</taxon>
    </lineage>
</organism>
<dbReference type="STRING" id="648757.Rvan_2305"/>
<dbReference type="KEGG" id="rva:Rvan_2305"/>
<feature type="signal peptide" evidence="1">
    <location>
        <begin position="1"/>
        <end position="19"/>
    </location>
</feature>
<gene>
    <name evidence="2" type="ordered locus">Rvan_2305</name>
</gene>
<feature type="chain" id="PRO_5003171101" description="HEAT repeat domain-containing protein" evidence="1">
    <location>
        <begin position="20"/>
        <end position="355"/>
    </location>
</feature>
<proteinExistence type="predicted"/>
<evidence type="ECO:0000313" key="2">
    <source>
        <dbReference type="EMBL" id="ADP71529.1"/>
    </source>
</evidence>
<dbReference type="EMBL" id="CP002292">
    <property type="protein sequence ID" value="ADP71529.1"/>
    <property type="molecule type" value="Genomic_DNA"/>
</dbReference>
<evidence type="ECO:0000313" key="3">
    <source>
        <dbReference type="Proteomes" id="UP000001399"/>
    </source>
</evidence>
<accession>E3I3W6</accession>